<dbReference type="Proteomes" id="UP001642540">
    <property type="component" value="Unassembled WGS sequence"/>
</dbReference>
<comment type="caution">
    <text evidence="3">The sequence shown here is derived from an EMBL/GenBank/DDBJ whole genome shotgun (WGS) entry which is preliminary data.</text>
</comment>
<evidence type="ECO:0000259" key="2">
    <source>
        <dbReference type="PROSITE" id="PS51029"/>
    </source>
</evidence>
<evidence type="ECO:0000313" key="4">
    <source>
        <dbReference type="Proteomes" id="UP001642540"/>
    </source>
</evidence>
<feature type="compositionally biased region" description="Polar residues" evidence="1">
    <location>
        <begin position="157"/>
        <end position="172"/>
    </location>
</feature>
<protein>
    <recommendedName>
        <fullName evidence="2">MADF domain-containing protein</fullName>
    </recommendedName>
</protein>
<dbReference type="PANTHER" id="PTHR12243:SF67">
    <property type="entry name" value="COREPRESSOR OF PANGOLIN, ISOFORM A-RELATED"/>
    <property type="match status" value="1"/>
</dbReference>
<dbReference type="PANTHER" id="PTHR12243">
    <property type="entry name" value="MADF DOMAIN TRANSCRIPTION FACTOR"/>
    <property type="match status" value="1"/>
</dbReference>
<dbReference type="SMART" id="SM00595">
    <property type="entry name" value="MADF"/>
    <property type="match status" value="1"/>
</dbReference>
<evidence type="ECO:0000256" key="1">
    <source>
        <dbReference type="SAM" id="MobiDB-lite"/>
    </source>
</evidence>
<dbReference type="InterPro" id="IPR039353">
    <property type="entry name" value="TF_Adf1"/>
</dbReference>
<dbReference type="EMBL" id="CAXLJM020000040">
    <property type="protein sequence ID" value="CAL8108913.1"/>
    <property type="molecule type" value="Genomic_DNA"/>
</dbReference>
<organism evidence="3 4">
    <name type="scientific">Orchesella dallaii</name>
    <dbReference type="NCBI Taxonomy" id="48710"/>
    <lineage>
        <taxon>Eukaryota</taxon>
        <taxon>Metazoa</taxon>
        <taxon>Ecdysozoa</taxon>
        <taxon>Arthropoda</taxon>
        <taxon>Hexapoda</taxon>
        <taxon>Collembola</taxon>
        <taxon>Entomobryomorpha</taxon>
        <taxon>Entomobryoidea</taxon>
        <taxon>Orchesellidae</taxon>
        <taxon>Orchesellinae</taxon>
        <taxon>Orchesella</taxon>
    </lineage>
</organism>
<keyword evidence="4" id="KW-1185">Reference proteome</keyword>
<gene>
    <name evidence="3" type="ORF">ODALV1_LOCUS13132</name>
</gene>
<reference evidence="3 4" key="1">
    <citation type="submission" date="2024-08" db="EMBL/GenBank/DDBJ databases">
        <authorList>
            <person name="Cucini C."/>
            <person name="Frati F."/>
        </authorList>
    </citation>
    <scope>NUCLEOTIDE SEQUENCE [LARGE SCALE GENOMIC DNA]</scope>
</reference>
<evidence type="ECO:0000313" key="3">
    <source>
        <dbReference type="EMBL" id="CAL8108913.1"/>
    </source>
</evidence>
<accession>A0ABP1QMI1</accession>
<dbReference type="Pfam" id="PF10545">
    <property type="entry name" value="MADF_DNA_bdg"/>
    <property type="match status" value="1"/>
</dbReference>
<proteinExistence type="predicted"/>
<sequence length="295" mass="33672">MARSKVKSVKKPKINDELKRKLAKLVQERPCLWQLSHEDHRKHDPTINAWAEIGVELGIEVQQCRDTWKSLKDGLRYHRGPNKPKGKSGDAIADVMDRDDETQGGCSDEEALQFWKFWDVMEFMESEKPDRKTISSFTLDDVAVNDVLPSEPLVMDSSASTATNKTETNCSESMHHETPTISIGQLPESAPRLPINKRSTPASNYDYVAKKRKGPSDKSPDDRLADSIQCLVEMKRNSLDSVVEPAQNPEVKLKYYSMYLNIDRMLQKLPEDHVEEINFQFISLIREQLKVNASK</sequence>
<feature type="region of interest" description="Disordered" evidence="1">
    <location>
        <begin position="157"/>
        <end position="201"/>
    </location>
</feature>
<dbReference type="PROSITE" id="PS51029">
    <property type="entry name" value="MADF"/>
    <property type="match status" value="1"/>
</dbReference>
<name>A0ABP1QMI1_9HEXA</name>
<feature type="domain" description="MADF" evidence="2">
    <location>
        <begin position="21"/>
        <end position="129"/>
    </location>
</feature>
<dbReference type="InterPro" id="IPR006578">
    <property type="entry name" value="MADF-dom"/>
</dbReference>